<comment type="caution">
    <text evidence="5">The sequence shown here is derived from an EMBL/GenBank/DDBJ whole genome shotgun (WGS) entry which is preliminary data.</text>
</comment>
<organism evidence="5 6">
    <name type="scientific">Thraustotheca clavata</name>
    <dbReference type="NCBI Taxonomy" id="74557"/>
    <lineage>
        <taxon>Eukaryota</taxon>
        <taxon>Sar</taxon>
        <taxon>Stramenopiles</taxon>
        <taxon>Oomycota</taxon>
        <taxon>Saprolegniomycetes</taxon>
        <taxon>Saprolegniales</taxon>
        <taxon>Achlyaceae</taxon>
        <taxon>Thraustotheca</taxon>
    </lineage>
</organism>
<reference evidence="5 6" key="1">
    <citation type="journal article" date="2014" name="Genome Biol. Evol.">
        <title>The secreted proteins of Achlya hypogyna and Thraustotheca clavata identify the ancestral oomycete secretome and reveal gene acquisitions by horizontal gene transfer.</title>
        <authorList>
            <person name="Misner I."/>
            <person name="Blouin N."/>
            <person name="Leonard G."/>
            <person name="Richards T.A."/>
            <person name="Lane C.E."/>
        </authorList>
    </citation>
    <scope>NUCLEOTIDE SEQUENCE [LARGE SCALE GENOMIC DNA]</scope>
    <source>
        <strain evidence="5 6">ATCC 34112</strain>
    </source>
</reference>
<dbReference type="AlphaFoldDB" id="A0A1V9ZRU7"/>
<keyword evidence="3" id="KW-0964">Secreted</keyword>
<evidence type="ECO:0000259" key="4">
    <source>
        <dbReference type="Pfam" id="PF20147"/>
    </source>
</evidence>
<feature type="domain" description="Crinkler effector protein N-terminal" evidence="4">
    <location>
        <begin position="20"/>
        <end position="114"/>
    </location>
</feature>
<dbReference type="OrthoDB" id="127012at2759"/>
<accession>A0A1V9ZRU7</accession>
<evidence type="ECO:0000256" key="1">
    <source>
        <dbReference type="ARBA" id="ARBA00004340"/>
    </source>
</evidence>
<dbReference type="Proteomes" id="UP000243217">
    <property type="component" value="Unassembled WGS sequence"/>
</dbReference>
<evidence type="ECO:0000256" key="2">
    <source>
        <dbReference type="ARBA" id="ARBA00004613"/>
    </source>
</evidence>
<dbReference type="EMBL" id="JNBS01001688">
    <property type="protein sequence ID" value="OQS00756.1"/>
    <property type="molecule type" value="Genomic_DNA"/>
</dbReference>
<evidence type="ECO:0000313" key="6">
    <source>
        <dbReference type="Proteomes" id="UP000243217"/>
    </source>
</evidence>
<dbReference type="InterPro" id="IPR045379">
    <property type="entry name" value="Crinkler_N"/>
</dbReference>
<keyword evidence="6" id="KW-1185">Reference proteome</keyword>
<comment type="subcellular location">
    <subcellularLocation>
        <location evidence="1">Host cell</location>
    </subcellularLocation>
    <subcellularLocation>
        <location evidence="2">Secreted</location>
    </subcellularLocation>
</comment>
<gene>
    <name evidence="5" type="ORF">THRCLA_21658</name>
</gene>
<protein>
    <recommendedName>
        <fullName evidence="4">Crinkler effector protein N-terminal domain-containing protein</fullName>
    </recommendedName>
</protein>
<proteinExistence type="predicted"/>
<evidence type="ECO:0000313" key="5">
    <source>
        <dbReference type="EMBL" id="OQS00756.1"/>
    </source>
</evidence>
<dbReference type="GO" id="GO:0043657">
    <property type="term" value="C:host cell"/>
    <property type="evidence" value="ECO:0007669"/>
    <property type="project" value="UniProtKB-SubCell"/>
</dbReference>
<sequence length="189" mass="21978">MTAASWTCRPSHGDFALRHVGKETPFVIEIAADKMVSSLKDTIKEEKKYEFPVDELDLYMVLLGLSRNAMKDRKLNEDGKLPRFKKMNDLMKIEKDYHFGMNFQPDEGRIYVLVGVPHKLPTTRKRSFEELGEIIEISMQKVLEERDGKKSVYSLSDMNSDMKYRILRKMNLDMNVLELKEPRDTSIPG</sequence>
<dbReference type="GO" id="GO:0005576">
    <property type="term" value="C:extracellular region"/>
    <property type="evidence" value="ECO:0007669"/>
    <property type="project" value="UniProtKB-SubCell"/>
</dbReference>
<dbReference type="Pfam" id="PF20147">
    <property type="entry name" value="Crinkler"/>
    <property type="match status" value="1"/>
</dbReference>
<evidence type="ECO:0000256" key="3">
    <source>
        <dbReference type="ARBA" id="ARBA00022525"/>
    </source>
</evidence>
<name>A0A1V9ZRU7_9STRA</name>